<dbReference type="CDD" id="cd05233">
    <property type="entry name" value="SDR_c"/>
    <property type="match status" value="1"/>
</dbReference>
<sequence length="258" mass="27507">MTKNKYDFSKKTVLITGAGSGIGRAITKAYLDNGANVVIVGRRESALLETVSGYEKERYLIIAKDISIPENSVKIVESAVKHFGKIDVVVNNAAVLVNGEIQDMLLSDWEKIRSINIDAFVYLAQAVYPELLKSKGNLVATSSVSGSFGDWGQSAYNATKHAINGFVRSIALDWGTDGIRVNAVAPAFTKTEMTLGIGNTEKELQPFINRIALGRPGRPEDVAPAVLFLSSGDATYITGTILTVDGGTSASSGQPHIG</sequence>
<dbReference type="PANTHER" id="PTHR43477:SF1">
    <property type="entry name" value="DIHYDROANTICAPSIN 7-DEHYDROGENASE"/>
    <property type="match status" value="1"/>
</dbReference>
<dbReference type="PANTHER" id="PTHR43477">
    <property type="entry name" value="DIHYDROANTICAPSIN 7-DEHYDROGENASE"/>
    <property type="match status" value="1"/>
</dbReference>
<keyword evidence="5" id="KW-1185">Reference proteome</keyword>
<dbReference type="RefSeq" id="WP_057828889.1">
    <property type="nucleotide sequence ID" value="NZ_AYZE01000014.1"/>
</dbReference>
<accession>A0A0R2CL30</accession>
<dbReference type="SUPFAM" id="SSF51735">
    <property type="entry name" value="NAD(P)-binding Rossmann-fold domains"/>
    <property type="match status" value="1"/>
</dbReference>
<dbReference type="Proteomes" id="UP000051131">
    <property type="component" value="Unassembled WGS sequence"/>
</dbReference>
<feature type="domain" description="Ketoreductase" evidence="3">
    <location>
        <begin position="11"/>
        <end position="187"/>
    </location>
</feature>
<gene>
    <name evidence="4" type="ORF">FC80_GL000650</name>
</gene>
<dbReference type="FunFam" id="3.40.50.720:FF:000084">
    <property type="entry name" value="Short-chain dehydrogenase reductase"/>
    <property type="match status" value="1"/>
</dbReference>
<dbReference type="Pfam" id="PF13561">
    <property type="entry name" value="adh_short_C2"/>
    <property type="match status" value="1"/>
</dbReference>
<dbReference type="GO" id="GO:0008206">
    <property type="term" value="P:bile acid metabolic process"/>
    <property type="evidence" value="ECO:0007669"/>
    <property type="project" value="UniProtKB-ARBA"/>
</dbReference>
<dbReference type="OrthoDB" id="9803333at2"/>
<dbReference type="PROSITE" id="PS00061">
    <property type="entry name" value="ADH_SHORT"/>
    <property type="match status" value="1"/>
</dbReference>
<dbReference type="PATRIC" id="fig|1423729.3.peg.657"/>
<dbReference type="AlphaFoldDB" id="A0A0R2CL30"/>
<dbReference type="STRING" id="1423729.FC80_GL000650"/>
<organism evidence="4 5">
    <name type="scientific">Liquorilactobacillus cacaonum DSM 21116</name>
    <dbReference type="NCBI Taxonomy" id="1423729"/>
    <lineage>
        <taxon>Bacteria</taxon>
        <taxon>Bacillati</taxon>
        <taxon>Bacillota</taxon>
        <taxon>Bacilli</taxon>
        <taxon>Lactobacillales</taxon>
        <taxon>Lactobacillaceae</taxon>
        <taxon>Liquorilactobacillus</taxon>
    </lineage>
</organism>
<evidence type="ECO:0000313" key="5">
    <source>
        <dbReference type="Proteomes" id="UP000051131"/>
    </source>
</evidence>
<evidence type="ECO:0000313" key="4">
    <source>
        <dbReference type="EMBL" id="KRM90660.1"/>
    </source>
</evidence>
<dbReference type="SMART" id="SM00822">
    <property type="entry name" value="PKS_KR"/>
    <property type="match status" value="1"/>
</dbReference>
<dbReference type="InterPro" id="IPR036291">
    <property type="entry name" value="NAD(P)-bd_dom_sf"/>
</dbReference>
<dbReference type="PRINTS" id="PR00081">
    <property type="entry name" value="GDHRDH"/>
</dbReference>
<dbReference type="GO" id="GO:0016491">
    <property type="term" value="F:oxidoreductase activity"/>
    <property type="evidence" value="ECO:0007669"/>
    <property type="project" value="UniProtKB-KW"/>
</dbReference>
<dbReference type="InterPro" id="IPR020904">
    <property type="entry name" value="Sc_DH/Rdtase_CS"/>
</dbReference>
<dbReference type="EMBL" id="AYZE01000014">
    <property type="protein sequence ID" value="KRM90660.1"/>
    <property type="molecule type" value="Genomic_DNA"/>
</dbReference>
<dbReference type="InterPro" id="IPR057326">
    <property type="entry name" value="KR_dom"/>
</dbReference>
<reference evidence="4 5" key="1">
    <citation type="journal article" date="2015" name="Genome Announc.">
        <title>Expanding the biotechnology potential of lactobacilli through comparative genomics of 213 strains and associated genera.</title>
        <authorList>
            <person name="Sun Z."/>
            <person name="Harris H.M."/>
            <person name="McCann A."/>
            <person name="Guo C."/>
            <person name="Argimon S."/>
            <person name="Zhang W."/>
            <person name="Yang X."/>
            <person name="Jeffery I.B."/>
            <person name="Cooney J.C."/>
            <person name="Kagawa T.F."/>
            <person name="Liu W."/>
            <person name="Song Y."/>
            <person name="Salvetti E."/>
            <person name="Wrobel A."/>
            <person name="Rasinkangas P."/>
            <person name="Parkhill J."/>
            <person name="Rea M.C."/>
            <person name="O'Sullivan O."/>
            <person name="Ritari J."/>
            <person name="Douillard F.P."/>
            <person name="Paul Ross R."/>
            <person name="Yang R."/>
            <person name="Briner A.E."/>
            <person name="Felis G.E."/>
            <person name="de Vos W.M."/>
            <person name="Barrangou R."/>
            <person name="Klaenhammer T.R."/>
            <person name="Caufield P.W."/>
            <person name="Cui Y."/>
            <person name="Zhang H."/>
            <person name="O'Toole P.W."/>
        </authorList>
    </citation>
    <scope>NUCLEOTIDE SEQUENCE [LARGE SCALE GENOMIC DNA]</scope>
    <source>
        <strain evidence="4 5">DSM 21116</strain>
    </source>
</reference>
<dbReference type="InterPro" id="IPR002347">
    <property type="entry name" value="SDR_fam"/>
</dbReference>
<comment type="similarity">
    <text evidence="1">Belongs to the short-chain dehydrogenases/reductases (SDR) family.</text>
</comment>
<comment type="caution">
    <text evidence="4">The sequence shown here is derived from an EMBL/GenBank/DDBJ whole genome shotgun (WGS) entry which is preliminary data.</text>
</comment>
<name>A0A0R2CL30_9LACO</name>
<proteinExistence type="inferred from homology"/>
<keyword evidence="2" id="KW-0560">Oxidoreductase</keyword>
<dbReference type="InterPro" id="IPR051122">
    <property type="entry name" value="SDR_DHRS6-like"/>
</dbReference>
<evidence type="ECO:0000259" key="3">
    <source>
        <dbReference type="SMART" id="SM00822"/>
    </source>
</evidence>
<dbReference type="Gene3D" id="3.40.50.720">
    <property type="entry name" value="NAD(P)-binding Rossmann-like Domain"/>
    <property type="match status" value="1"/>
</dbReference>
<evidence type="ECO:0000256" key="1">
    <source>
        <dbReference type="ARBA" id="ARBA00006484"/>
    </source>
</evidence>
<protein>
    <submittedName>
        <fullName evidence="4">Oxidoreductaseshort chain dehydrogenase reductase family</fullName>
    </submittedName>
</protein>
<dbReference type="PRINTS" id="PR00080">
    <property type="entry name" value="SDRFAMILY"/>
</dbReference>
<evidence type="ECO:0000256" key="2">
    <source>
        <dbReference type="ARBA" id="ARBA00023002"/>
    </source>
</evidence>